<dbReference type="RefSeq" id="WP_019687134.1">
    <property type="nucleotide sequence ID" value="NZ_CP036496.1"/>
</dbReference>
<reference evidence="10 11" key="1">
    <citation type="submission" date="2018-06" db="EMBL/GenBank/DDBJ databases">
        <authorList>
            <consortium name="Pathogen Informatics"/>
            <person name="Doyle S."/>
        </authorList>
    </citation>
    <scope>NUCLEOTIDE SEQUENCE [LARGE SCALE GENOMIC DNA]</scope>
    <source>
        <strain evidence="10 11">NCTC10343</strain>
    </source>
</reference>
<feature type="transmembrane region" description="Helical" evidence="8">
    <location>
        <begin position="51"/>
        <end position="69"/>
    </location>
</feature>
<feature type="transmembrane region" description="Helical" evidence="8">
    <location>
        <begin position="233"/>
        <end position="254"/>
    </location>
</feature>
<feature type="transmembrane region" description="Helical" evidence="8">
    <location>
        <begin position="12"/>
        <end position="31"/>
    </location>
</feature>
<dbReference type="GO" id="GO:0009246">
    <property type="term" value="P:enterobacterial common antigen biosynthetic process"/>
    <property type="evidence" value="ECO:0007669"/>
    <property type="project" value="TreeGrafter"/>
</dbReference>
<evidence type="ECO:0000259" key="9">
    <source>
        <dbReference type="Pfam" id="PF01757"/>
    </source>
</evidence>
<feature type="transmembrane region" description="Helical" evidence="8">
    <location>
        <begin position="167"/>
        <end position="187"/>
    </location>
</feature>
<evidence type="ECO:0000313" key="11">
    <source>
        <dbReference type="Proteomes" id="UP000254400"/>
    </source>
</evidence>
<name>A0A378XXH9_PAEPO</name>
<dbReference type="GeneID" id="93345805"/>
<evidence type="ECO:0000256" key="4">
    <source>
        <dbReference type="ARBA" id="ARBA00022692"/>
    </source>
</evidence>
<evidence type="ECO:0000256" key="7">
    <source>
        <dbReference type="SAM" id="MobiDB-lite"/>
    </source>
</evidence>
<dbReference type="Proteomes" id="UP000254400">
    <property type="component" value="Unassembled WGS sequence"/>
</dbReference>
<feature type="transmembrane region" description="Helical" evidence="8">
    <location>
        <begin position="89"/>
        <end position="110"/>
    </location>
</feature>
<comment type="similarity">
    <text evidence="2">Belongs to the acyltransferase 3 family.</text>
</comment>
<protein>
    <submittedName>
        <fullName evidence="10">Uncharacterized protein YfiQ</fullName>
    </submittedName>
</protein>
<evidence type="ECO:0000256" key="5">
    <source>
        <dbReference type="ARBA" id="ARBA00022989"/>
    </source>
</evidence>
<evidence type="ECO:0000256" key="1">
    <source>
        <dbReference type="ARBA" id="ARBA00004651"/>
    </source>
</evidence>
<keyword evidence="4 8" id="KW-0812">Transmembrane</keyword>
<dbReference type="GO" id="GO:0005886">
    <property type="term" value="C:plasma membrane"/>
    <property type="evidence" value="ECO:0007669"/>
    <property type="project" value="UniProtKB-SubCell"/>
</dbReference>
<feature type="transmembrane region" description="Helical" evidence="8">
    <location>
        <begin position="338"/>
        <end position="369"/>
    </location>
</feature>
<feature type="transmembrane region" description="Helical" evidence="8">
    <location>
        <begin position="305"/>
        <end position="326"/>
    </location>
</feature>
<feature type="transmembrane region" description="Helical" evidence="8">
    <location>
        <begin position="138"/>
        <end position="158"/>
    </location>
</feature>
<comment type="subcellular location">
    <subcellularLocation>
        <location evidence="1">Cell membrane</location>
        <topology evidence="1">Multi-pass membrane protein</topology>
    </subcellularLocation>
</comment>
<evidence type="ECO:0000313" key="10">
    <source>
        <dbReference type="EMBL" id="SUA69544.1"/>
    </source>
</evidence>
<feature type="region of interest" description="Disordered" evidence="7">
    <location>
        <begin position="377"/>
        <end position="397"/>
    </location>
</feature>
<proteinExistence type="inferred from homology"/>
<dbReference type="AlphaFoldDB" id="A0A378XXH9"/>
<dbReference type="PANTHER" id="PTHR40074">
    <property type="entry name" value="O-ACETYLTRANSFERASE WECH"/>
    <property type="match status" value="1"/>
</dbReference>
<organism evidence="10 11">
    <name type="scientific">Paenibacillus polymyxa</name>
    <name type="common">Bacillus polymyxa</name>
    <dbReference type="NCBI Taxonomy" id="1406"/>
    <lineage>
        <taxon>Bacteria</taxon>
        <taxon>Bacillati</taxon>
        <taxon>Bacillota</taxon>
        <taxon>Bacilli</taxon>
        <taxon>Bacillales</taxon>
        <taxon>Paenibacillaceae</taxon>
        <taxon>Paenibacillus</taxon>
    </lineage>
</organism>
<feature type="domain" description="Acyltransferase 3" evidence="9">
    <location>
        <begin position="10"/>
        <end position="354"/>
    </location>
</feature>
<feature type="transmembrane region" description="Helical" evidence="8">
    <location>
        <begin position="274"/>
        <end position="293"/>
    </location>
</feature>
<dbReference type="Pfam" id="PF01757">
    <property type="entry name" value="Acyl_transf_3"/>
    <property type="match status" value="1"/>
</dbReference>
<dbReference type="EMBL" id="UGSC01000001">
    <property type="protein sequence ID" value="SUA69544.1"/>
    <property type="molecule type" value="Genomic_DNA"/>
</dbReference>
<evidence type="ECO:0000256" key="8">
    <source>
        <dbReference type="SAM" id="Phobius"/>
    </source>
</evidence>
<evidence type="ECO:0000256" key="3">
    <source>
        <dbReference type="ARBA" id="ARBA00022475"/>
    </source>
</evidence>
<gene>
    <name evidence="10" type="primary">yfiQ</name>
    <name evidence="10" type="ORF">NCTC10343_02405</name>
</gene>
<sequence>MKPTTKEKIPELQLVRAMAILAVLMVHATSYATVQLTNSSLYVVYNALNVLMKYGTPVFIALSSMVLFYNYKDRPLGRQLLRRFYKQRLLYILLPYVMFSLFYFILSLMAGSTEPWSIITLAENLALKLVTGKAYTHLYYIFIMMQFYLAFPCILWLFQRYRQFPQWSIVIGLLLQWSFIISNKFLFQVQNKGSWALSYVACYMLGAALGYYYPQLRTWFLVRKEERSFTSMLTWIAIWALWLISATIHVYMWYENRLYGTSYNSLVFELMYNMYSLSSTLVLLQISFLMYRRQHSFVIRKLERLGTLSFGVYLIHPFFLLLYRQFSPHIGSPQLIHVWYAGGFFCALLCSWLVVSVIARFLPCAWILFGQLPGIGKRKSPREERMSSPETLLFKGR</sequence>
<evidence type="ECO:0000256" key="6">
    <source>
        <dbReference type="ARBA" id="ARBA00023136"/>
    </source>
</evidence>
<keyword evidence="5 8" id="KW-1133">Transmembrane helix</keyword>
<dbReference type="GO" id="GO:0016413">
    <property type="term" value="F:O-acetyltransferase activity"/>
    <property type="evidence" value="ECO:0007669"/>
    <property type="project" value="TreeGrafter"/>
</dbReference>
<dbReference type="InterPro" id="IPR002656">
    <property type="entry name" value="Acyl_transf_3_dom"/>
</dbReference>
<keyword evidence="6 8" id="KW-0472">Membrane</keyword>
<evidence type="ECO:0000256" key="2">
    <source>
        <dbReference type="ARBA" id="ARBA00007400"/>
    </source>
</evidence>
<keyword evidence="3" id="KW-1003">Cell membrane</keyword>
<feature type="transmembrane region" description="Helical" evidence="8">
    <location>
        <begin position="193"/>
        <end position="213"/>
    </location>
</feature>
<accession>A0A378XXH9</accession>
<dbReference type="PANTHER" id="PTHR40074:SF2">
    <property type="entry name" value="O-ACETYLTRANSFERASE WECH"/>
    <property type="match status" value="1"/>
</dbReference>